<sequence>MYRDYDVQYSQHGPGSYITSPKHKKNANDYGGYSNYSDGNYNEEEEDFVEQLKHYRQAKENTNVAELQCERNSARPWNRLNEGPNPHFQGGFQEDTKPVKKSVNLNQEFISLHTVEHKGKQICKYFLENVSR</sequence>
<dbReference type="Proteomes" id="UP000694892">
    <property type="component" value="Unassembled WGS sequence"/>
</dbReference>
<dbReference type="EMBL" id="KV467469">
    <property type="protein sequence ID" value="OCT56095.1"/>
    <property type="molecule type" value="Genomic_DNA"/>
</dbReference>
<accession>A0A974BPT9</accession>
<feature type="compositionally biased region" description="Polar residues" evidence="1">
    <location>
        <begin position="8"/>
        <end position="19"/>
    </location>
</feature>
<name>A0A974BPT9_XENLA</name>
<gene>
    <name evidence="2" type="ORF">XELAEV_18002430mg</name>
</gene>
<evidence type="ECO:0000256" key="1">
    <source>
        <dbReference type="SAM" id="MobiDB-lite"/>
    </source>
</evidence>
<proteinExistence type="predicted"/>
<protein>
    <submittedName>
        <fullName evidence="2">Uncharacterized protein</fullName>
    </submittedName>
</protein>
<reference evidence="2" key="1">
    <citation type="submission" date="2016-05" db="EMBL/GenBank/DDBJ databases">
        <title>WGS assembly of Xenopus laevis.</title>
        <authorList>
            <person name="Session A."/>
            <person name="Uno Y."/>
            <person name="Kwon T."/>
            <person name="Chapman J."/>
            <person name="Toyoda A."/>
            <person name="Takahashi S."/>
            <person name="Fukui A."/>
            <person name="Hikosaka A."/>
            <person name="Putnam N."/>
            <person name="Stites J."/>
            <person name="Van Heeringen S."/>
            <person name="Quigley I."/>
            <person name="Heinz S."/>
            <person name="Hellsten U."/>
            <person name="Lyons J."/>
            <person name="Suzuki A."/>
            <person name="Kondo M."/>
            <person name="Ogino H."/>
            <person name="Ochi H."/>
            <person name="Bogdanovic O."/>
            <person name="Lister R."/>
            <person name="Georgiou G."/>
            <person name="Paranjpe S."/>
            <person name="Van Kruijsbergen I."/>
            <person name="Mozaffari S."/>
            <person name="Shu S."/>
            <person name="Schmutz J."/>
            <person name="Jenkins J."/>
            <person name="Grimwood J."/>
            <person name="Carlson J."/>
            <person name="Mitros T."/>
            <person name="Simakov O."/>
            <person name="Heald R."/>
            <person name="Miller K."/>
            <person name="Haudenschild C."/>
            <person name="Kuroki Y."/>
            <person name="Tanaka T."/>
            <person name="Michiue T."/>
            <person name="Watanabe M."/>
            <person name="Kinoshita T."/>
            <person name="Ohta Y."/>
            <person name="Mawaribuchi S."/>
            <person name="Suzuki Y."/>
            <person name="Haramoto Y."/>
            <person name="Yamamoto T."/>
            <person name="Takagi C."/>
            <person name="Kitzman J."/>
            <person name="Shendure J."/>
            <person name="Nakayama T."/>
            <person name="Izutsu Y."/>
            <person name="Robert J."/>
            <person name="Dichmann D."/>
            <person name="Flajnik M."/>
            <person name="Houston D."/>
            <person name="Marcotte E."/>
            <person name="Wallingford J."/>
            <person name="Ito Y."/>
            <person name="Asashima M."/>
            <person name="Ueno N."/>
            <person name="Matsuda Y."/>
            <person name="Jan Veenstra G."/>
            <person name="Fujiyama A."/>
            <person name="Harland R."/>
            <person name="Taira M."/>
            <person name="Rokhsar D.S."/>
        </authorList>
    </citation>
    <scope>NUCLEOTIDE SEQUENCE</scope>
    <source>
        <strain evidence="2">J</strain>
        <tissue evidence="2">Blood</tissue>
    </source>
</reference>
<organism evidence="2">
    <name type="scientific">Xenopus laevis</name>
    <name type="common">African clawed frog</name>
    <dbReference type="NCBI Taxonomy" id="8355"/>
    <lineage>
        <taxon>Eukaryota</taxon>
        <taxon>Metazoa</taxon>
        <taxon>Chordata</taxon>
        <taxon>Craniata</taxon>
        <taxon>Vertebrata</taxon>
        <taxon>Euteleostomi</taxon>
        <taxon>Amphibia</taxon>
        <taxon>Batrachia</taxon>
        <taxon>Anura</taxon>
        <taxon>Pipoidea</taxon>
        <taxon>Pipidae</taxon>
        <taxon>Xenopodinae</taxon>
        <taxon>Xenopus</taxon>
        <taxon>Xenopus</taxon>
    </lineage>
</organism>
<feature type="region of interest" description="Disordered" evidence="1">
    <location>
        <begin position="1"/>
        <end position="41"/>
    </location>
</feature>
<feature type="compositionally biased region" description="Low complexity" evidence="1">
    <location>
        <begin position="28"/>
        <end position="40"/>
    </location>
</feature>
<dbReference type="AlphaFoldDB" id="A0A974BPT9"/>
<feature type="region of interest" description="Disordered" evidence="1">
    <location>
        <begin position="76"/>
        <end position="95"/>
    </location>
</feature>
<evidence type="ECO:0000313" key="2">
    <source>
        <dbReference type="EMBL" id="OCT56095.1"/>
    </source>
</evidence>